<feature type="transmembrane region" description="Helical" evidence="10">
    <location>
        <begin position="20"/>
        <end position="39"/>
    </location>
</feature>
<evidence type="ECO:0000256" key="9">
    <source>
        <dbReference type="ARBA" id="ARBA00023136"/>
    </source>
</evidence>
<dbReference type="PANTHER" id="PTHR30578:SF0">
    <property type="entry name" value="ION-TRANSLOCATING OXIDOREDUCTASE COMPLEX SUBUNIT D"/>
    <property type="match status" value="1"/>
</dbReference>
<dbReference type="InterPro" id="IPR004338">
    <property type="entry name" value="NqrB/RnfD"/>
</dbReference>
<dbReference type="EMBL" id="BSOT01000005">
    <property type="protein sequence ID" value="GLR69638.1"/>
    <property type="molecule type" value="Genomic_DNA"/>
</dbReference>
<gene>
    <name evidence="10" type="primary">rnfD</name>
    <name evidence="11" type="ORF">GCM10007852_05460</name>
</gene>
<accession>A0AA37SZT4</accession>
<evidence type="ECO:0000313" key="12">
    <source>
        <dbReference type="Proteomes" id="UP001156601"/>
    </source>
</evidence>
<keyword evidence="8 10" id="KW-1133">Transmembrane helix</keyword>
<protein>
    <recommendedName>
        <fullName evidence="10">Ion-translocating oxidoreductase complex subunit D</fullName>
        <ecNumber evidence="10">7.-.-.-</ecNumber>
    </recommendedName>
    <alternativeName>
        <fullName evidence="10">Rnf electron transport complex subunit D</fullName>
    </alternativeName>
</protein>
<evidence type="ECO:0000256" key="2">
    <source>
        <dbReference type="ARBA" id="ARBA00022553"/>
    </source>
</evidence>
<comment type="function">
    <text evidence="10">Part of a membrane-bound complex that couples electron transfer with translocation of ions across the membrane.</text>
</comment>
<sequence length="353" mass="38377">MSKLSVASSPHHHNGRDTGAVMRIVMLACIPGMLAQVWFFGYGVLIQALICISAAVLAEIAIVELRKKNTERIIKDYSAALAGLLLAISIPPLAPWWIAVIGSVFAIVIVKQLYGGLGYNMFNPAMAAYVMLLISFPVQMTSWLPPTTLTEQSFSLWDAIHTIFTGYTSNGYSVEQLRAGVDGITMATPLDHMKTELLQGFTVQEAITADIFNGSNGIGWTQVAIAYLIGGVVLIKAKVINWHIPISMIIGALITASILYMIDSSLFGSPWLHLINGSLIMGAFFIATDPVSAATTNKGRIIFGALIGIWIILIRAWGNYPDAVAFAVILMNMAVPLIDYYTKPRTYGHKVKK</sequence>
<evidence type="ECO:0000256" key="8">
    <source>
        <dbReference type="ARBA" id="ARBA00022989"/>
    </source>
</evidence>
<keyword evidence="7 10" id="KW-0249">Electron transport</keyword>
<keyword evidence="9 10" id="KW-0472">Membrane</keyword>
<reference evidence="11" key="2">
    <citation type="submission" date="2023-01" db="EMBL/GenBank/DDBJ databases">
        <title>Draft genome sequence of Agaribacter marinus strain NBRC 110023.</title>
        <authorList>
            <person name="Sun Q."/>
            <person name="Mori K."/>
        </authorList>
    </citation>
    <scope>NUCLEOTIDE SEQUENCE</scope>
    <source>
        <strain evidence="11">NBRC 110023</strain>
    </source>
</reference>
<evidence type="ECO:0000256" key="4">
    <source>
        <dbReference type="ARBA" id="ARBA00022643"/>
    </source>
</evidence>
<comment type="subunit">
    <text evidence="10">The complex is composed of six subunits: RnfA, RnfB, RnfC, RnfD, RnfE and RnfG.</text>
</comment>
<dbReference type="Pfam" id="PF03116">
    <property type="entry name" value="NQR2_RnfD_RnfE"/>
    <property type="match status" value="1"/>
</dbReference>
<dbReference type="RefSeq" id="WP_284215961.1">
    <property type="nucleotide sequence ID" value="NZ_BSOT01000005.1"/>
</dbReference>
<feature type="transmembrane region" description="Helical" evidence="10">
    <location>
        <begin position="242"/>
        <end position="262"/>
    </location>
</feature>
<evidence type="ECO:0000256" key="5">
    <source>
        <dbReference type="ARBA" id="ARBA00022692"/>
    </source>
</evidence>
<dbReference type="AlphaFoldDB" id="A0AA37SZT4"/>
<keyword evidence="4 10" id="KW-0288">FMN</keyword>
<feature type="transmembrane region" description="Helical" evidence="10">
    <location>
        <begin position="217"/>
        <end position="235"/>
    </location>
</feature>
<keyword evidence="12" id="KW-1185">Reference proteome</keyword>
<evidence type="ECO:0000256" key="3">
    <source>
        <dbReference type="ARBA" id="ARBA00022630"/>
    </source>
</evidence>
<comment type="caution">
    <text evidence="11">The sequence shown here is derived from an EMBL/GenBank/DDBJ whole genome shotgun (WGS) entry which is preliminary data.</text>
</comment>
<dbReference type="GO" id="GO:0005886">
    <property type="term" value="C:plasma membrane"/>
    <property type="evidence" value="ECO:0007669"/>
    <property type="project" value="UniProtKB-SubCell"/>
</dbReference>
<evidence type="ECO:0000256" key="6">
    <source>
        <dbReference type="ARBA" id="ARBA00022967"/>
    </source>
</evidence>
<dbReference type="InterPro" id="IPR011303">
    <property type="entry name" value="RnfD_bac"/>
</dbReference>
<dbReference type="EC" id="7.-.-.-" evidence="10"/>
<evidence type="ECO:0000256" key="1">
    <source>
        <dbReference type="ARBA" id="ARBA00022448"/>
    </source>
</evidence>
<evidence type="ECO:0000313" key="11">
    <source>
        <dbReference type="EMBL" id="GLR69638.1"/>
    </source>
</evidence>
<dbReference type="NCBIfam" id="NF002011">
    <property type="entry name" value="PRK00816.1"/>
    <property type="match status" value="1"/>
</dbReference>
<comment type="subcellular location">
    <subcellularLocation>
        <location evidence="10">Cell inner membrane</location>
        <topology evidence="10">Multi-pass membrane protein</topology>
    </subcellularLocation>
</comment>
<keyword evidence="3 10" id="KW-0285">Flavoprotein</keyword>
<dbReference type="HAMAP" id="MF_00462">
    <property type="entry name" value="RsxD_RnfD"/>
    <property type="match status" value="1"/>
</dbReference>
<dbReference type="GO" id="GO:0055085">
    <property type="term" value="P:transmembrane transport"/>
    <property type="evidence" value="ECO:0007669"/>
    <property type="project" value="InterPro"/>
</dbReference>
<evidence type="ECO:0000256" key="7">
    <source>
        <dbReference type="ARBA" id="ARBA00022982"/>
    </source>
</evidence>
<keyword evidence="6 10" id="KW-1278">Translocase</keyword>
<name>A0AA37SZT4_9ALTE</name>
<feature type="transmembrane region" description="Helical" evidence="10">
    <location>
        <begin position="299"/>
        <end position="317"/>
    </location>
</feature>
<dbReference type="NCBIfam" id="TIGR01946">
    <property type="entry name" value="rnfD"/>
    <property type="match status" value="1"/>
</dbReference>
<feature type="modified residue" description="FMN phosphoryl threonine" evidence="10">
    <location>
        <position position="188"/>
    </location>
</feature>
<proteinExistence type="inferred from homology"/>
<feature type="transmembrane region" description="Helical" evidence="10">
    <location>
        <begin position="268"/>
        <end position="287"/>
    </location>
</feature>
<evidence type="ECO:0000256" key="10">
    <source>
        <dbReference type="HAMAP-Rule" id="MF_00462"/>
    </source>
</evidence>
<reference evidence="11" key="1">
    <citation type="journal article" date="2014" name="Int. J. Syst. Evol. Microbiol.">
        <title>Complete genome sequence of Corynebacterium casei LMG S-19264T (=DSM 44701T), isolated from a smear-ripened cheese.</title>
        <authorList>
            <consortium name="US DOE Joint Genome Institute (JGI-PGF)"/>
            <person name="Walter F."/>
            <person name="Albersmeier A."/>
            <person name="Kalinowski J."/>
            <person name="Ruckert C."/>
        </authorList>
    </citation>
    <scope>NUCLEOTIDE SEQUENCE</scope>
    <source>
        <strain evidence="11">NBRC 110023</strain>
    </source>
</reference>
<feature type="transmembrane region" description="Helical" evidence="10">
    <location>
        <begin position="74"/>
        <end position="90"/>
    </location>
</feature>
<keyword evidence="5 10" id="KW-0812">Transmembrane</keyword>
<keyword evidence="10" id="KW-0997">Cell inner membrane</keyword>
<keyword evidence="10" id="KW-1003">Cell membrane</keyword>
<comment type="cofactor">
    <cofactor evidence="10">
        <name>FMN</name>
        <dbReference type="ChEBI" id="CHEBI:58210"/>
    </cofactor>
</comment>
<feature type="transmembrane region" description="Helical" evidence="10">
    <location>
        <begin position="323"/>
        <end position="342"/>
    </location>
</feature>
<keyword evidence="2 10" id="KW-0597">Phosphoprotein</keyword>
<feature type="transmembrane region" description="Helical" evidence="10">
    <location>
        <begin position="45"/>
        <end position="62"/>
    </location>
</feature>
<dbReference type="PANTHER" id="PTHR30578">
    <property type="entry name" value="ELECTRON TRANSPORT COMPLEX PROTEIN RNFD"/>
    <property type="match status" value="1"/>
</dbReference>
<dbReference type="Proteomes" id="UP001156601">
    <property type="component" value="Unassembled WGS sequence"/>
</dbReference>
<keyword evidence="1 10" id="KW-0813">Transport</keyword>
<organism evidence="11 12">
    <name type="scientific">Agaribacter marinus</name>
    <dbReference type="NCBI Taxonomy" id="1431249"/>
    <lineage>
        <taxon>Bacteria</taxon>
        <taxon>Pseudomonadati</taxon>
        <taxon>Pseudomonadota</taxon>
        <taxon>Gammaproteobacteria</taxon>
        <taxon>Alteromonadales</taxon>
        <taxon>Alteromonadaceae</taxon>
        <taxon>Agaribacter</taxon>
    </lineage>
</organism>
<comment type="similarity">
    <text evidence="10">Belongs to the NqrB/RnfD family.</text>
</comment>
<dbReference type="GO" id="GO:0022900">
    <property type="term" value="P:electron transport chain"/>
    <property type="evidence" value="ECO:0007669"/>
    <property type="project" value="UniProtKB-UniRule"/>
</dbReference>